<dbReference type="Pfam" id="PF13302">
    <property type="entry name" value="Acetyltransf_3"/>
    <property type="match status" value="1"/>
</dbReference>
<keyword evidence="3" id="KW-1185">Reference proteome</keyword>
<keyword evidence="2" id="KW-0808">Transferase</keyword>
<reference evidence="2 3" key="1">
    <citation type="submission" date="2019-12" db="EMBL/GenBank/DDBJ databases">
        <authorList>
            <person name="Yang R."/>
        </authorList>
    </citation>
    <scope>NUCLEOTIDE SEQUENCE [LARGE SCALE GENOMIC DNA]</scope>
    <source>
        <strain evidence="2 3">DONG20-135</strain>
    </source>
</reference>
<dbReference type="AlphaFoldDB" id="A0A6N8U832"/>
<organism evidence="2 3">
    <name type="scientific">Copranaerobaculum intestinale</name>
    <dbReference type="NCBI Taxonomy" id="2692629"/>
    <lineage>
        <taxon>Bacteria</taxon>
        <taxon>Bacillati</taxon>
        <taxon>Bacillota</taxon>
        <taxon>Erysipelotrichia</taxon>
        <taxon>Erysipelotrichales</taxon>
        <taxon>Erysipelotrichaceae</taxon>
        <taxon>Copranaerobaculum</taxon>
    </lineage>
</organism>
<reference evidence="2 3" key="2">
    <citation type="submission" date="2020-01" db="EMBL/GenBank/DDBJ databases">
        <title>Clostridiaceae sp. nov. isolated from the gut of human by culturomics.</title>
        <authorList>
            <person name="Chang Y."/>
        </authorList>
    </citation>
    <scope>NUCLEOTIDE SEQUENCE [LARGE SCALE GENOMIC DNA]</scope>
    <source>
        <strain evidence="2 3">DONG20-135</strain>
    </source>
</reference>
<dbReference type="InterPro" id="IPR051531">
    <property type="entry name" value="N-acetyltransferase"/>
</dbReference>
<accession>A0A6N8U832</accession>
<gene>
    <name evidence="2" type="ORF">GSF08_10465</name>
</gene>
<dbReference type="Proteomes" id="UP000434036">
    <property type="component" value="Unassembled WGS sequence"/>
</dbReference>
<name>A0A6N8U832_9FIRM</name>
<comment type="caution">
    <text evidence="2">The sequence shown here is derived from an EMBL/GenBank/DDBJ whole genome shotgun (WGS) entry which is preliminary data.</text>
</comment>
<evidence type="ECO:0000259" key="1">
    <source>
        <dbReference type="PROSITE" id="PS51186"/>
    </source>
</evidence>
<dbReference type="SUPFAM" id="SSF55729">
    <property type="entry name" value="Acyl-CoA N-acyltransferases (Nat)"/>
    <property type="match status" value="1"/>
</dbReference>
<sequence length="176" mass="20558">MILETSRLMLREMTMRDTKAIASILQDEQTMYAYEHAFSDQEVKDWITHQIIRYQKDGFGLWAVVLKETGEVIGQCGITMQKIPGKEVPEIGYLLNRNHWHQGFAIEAASACRIYAFKQLEFDEVYSIIRENNIASRNVALNNSMEVRGKFTKHYYDIEMPHLIYSARKKDFIKNA</sequence>
<dbReference type="GO" id="GO:0016747">
    <property type="term" value="F:acyltransferase activity, transferring groups other than amino-acyl groups"/>
    <property type="evidence" value="ECO:0007669"/>
    <property type="project" value="InterPro"/>
</dbReference>
<protein>
    <submittedName>
        <fullName evidence="2">GNAT family N-acetyltransferase</fullName>
    </submittedName>
</protein>
<evidence type="ECO:0000313" key="2">
    <source>
        <dbReference type="EMBL" id="MXQ74346.1"/>
    </source>
</evidence>
<feature type="domain" description="N-acetyltransferase" evidence="1">
    <location>
        <begin position="8"/>
        <end position="170"/>
    </location>
</feature>
<dbReference type="PANTHER" id="PTHR43792:SF1">
    <property type="entry name" value="N-ACETYLTRANSFERASE DOMAIN-CONTAINING PROTEIN"/>
    <property type="match status" value="1"/>
</dbReference>
<dbReference type="InterPro" id="IPR000182">
    <property type="entry name" value="GNAT_dom"/>
</dbReference>
<dbReference type="Gene3D" id="3.40.630.30">
    <property type="match status" value="1"/>
</dbReference>
<dbReference type="InterPro" id="IPR016181">
    <property type="entry name" value="Acyl_CoA_acyltransferase"/>
</dbReference>
<proteinExistence type="predicted"/>
<dbReference type="EMBL" id="WUUQ01000006">
    <property type="protein sequence ID" value="MXQ74346.1"/>
    <property type="molecule type" value="Genomic_DNA"/>
</dbReference>
<evidence type="ECO:0000313" key="3">
    <source>
        <dbReference type="Proteomes" id="UP000434036"/>
    </source>
</evidence>
<dbReference type="PANTHER" id="PTHR43792">
    <property type="entry name" value="GNAT FAMILY, PUTATIVE (AFU_ORTHOLOGUE AFUA_3G00765)-RELATED-RELATED"/>
    <property type="match status" value="1"/>
</dbReference>
<dbReference type="PROSITE" id="PS51186">
    <property type="entry name" value="GNAT"/>
    <property type="match status" value="1"/>
</dbReference>